<sequence>MIESPCLSPRPSFDNFPHSLKGSIVVGQRRSSFRTSRGPRVDRGAMYPIIPEVENRCSIGKMGRLARVMLWNSIEDNAPRQERATDDVRDKTNLVKTFRSLSLFLAIQIAAAVFLRLSCRT</sequence>
<evidence type="ECO:0000313" key="1">
    <source>
        <dbReference type="EMBL" id="GFS21118.1"/>
    </source>
</evidence>
<proteinExistence type="predicted"/>
<dbReference type="AlphaFoldDB" id="A0AAV4JGV5"/>
<protein>
    <submittedName>
        <fullName evidence="1">Uncharacterized protein</fullName>
    </submittedName>
</protein>
<dbReference type="Proteomes" id="UP000762676">
    <property type="component" value="Unassembled WGS sequence"/>
</dbReference>
<gene>
    <name evidence="1" type="ORF">ElyMa_003330800</name>
</gene>
<evidence type="ECO:0000313" key="2">
    <source>
        <dbReference type="Proteomes" id="UP000762676"/>
    </source>
</evidence>
<dbReference type="EMBL" id="BMAT01006853">
    <property type="protein sequence ID" value="GFS21118.1"/>
    <property type="molecule type" value="Genomic_DNA"/>
</dbReference>
<comment type="caution">
    <text evidence="1">The sequence shown here is derived from an EMBL/GenBank/DDBJ whole genome shotgun (WGS) entry which is preliminary data.</text>
</comment>
<reference evidence="1 2" key="1">
    <citation type="journal article" date="2021" name="Elife">
        <title>Chloroplast acquisition without the gene transfer in kleptoplastic sea slugs, Plakobranchus ocellatus.</title>
        <authorList>
            <person name="Maeda T."/>
            <person name="Takahashi S."/>
            <person name="Yoshida T."/>
            <person name="Shimamura S."/>
            <person name="Takaki Y."/>
            <person name="Nagai Y."/>
            <person name="Toyoda A."/>
            <person name="Suzuki Y."/>
            <person name="Arimoto A."/>
            <person name="Ishii H."/>
            <person name="Satoh N."/>
            <person name="Nishiyama T."/>
            <person name="Hasebe M."/>
            <person name="Maruyama T."/>
            <person name="Minagawa J."/>
            <person name="Obokata J."/>
            <person name="Shigenobu S."/>
        </authorList>
    </citation>
    <scope>NUCLEOTIDE SEQUENCE [LARGE SCALE GENOMIC DNA]</scope>
</reference>
<organism evidence="1 2">
    <name type="scientific">Elysia marginata</name>
    <dbReference type="NCBI Taxonomy" id="1093978"/>
    <lineage>
        <taxon>Eukaryota</taxon>
        <taxon>Metazoa</taxon>
        <taxon>Spiralia</taxon>
        <taxon>Lophotrochozoa</taxon>
        <taxon>Mollusca</taxon>
        <taxon>Gastropoda</taxon>
        <taxon>Heterobranchia</taxon>
        <taxon>Euthyneura</taxon>
        <taxon>Panpulmonata</taxon>
        <taxon>Sacoglossa</taxon>
        <taxon>Placobranchoidea</taxon>
        <taxon>Plakobranchidae</taxon>
        <taxon>Elysia</taxon>
    </lineage>
</organism>
<name>A0AAV4JGV5_9GAST</name>
<accession>A0AAV4JGV5</accession>
<keyword evidence="2" id="KW-1185">Reference proteome</keyword>